<dbReference type="EMBL" id="BT070002">
    <property type="protein sequence ID" value="ACN36899.1"/>
    <property type="molecule type" value="mRNA"/>
</dbReference>
<dbReference type="AlphaFoldDB" id="C0PNY3"/>
<reference evidence="1" key="2">
    <citation type="submission" date="2012-06" db="EMBL/GenBank/DDBJ databases">
        <authorList>
            <person name="Yu Y."/>
            <person name="Currie J."/>
            <person name="Lomeli R."/>
            <person name="Angelova A."/>
            <person name="Collura K."/>
            <person name="Wissotski M."/>
            <person name="Campos D."/>
            <person name="Kudrna D."/>
            <person name="Golser W."/>
            <person name="Ashely E."/>
            <person name="Descour A."/>
            <person name="Fernandes J."/>
            <person name="Soderlund C."/>
            <person name="Walbot V."/>
        </authorList>
    </citation>
    <scope>NUCLEOTIDE SEQUENCE</scope>
    <source>
        <strain evidence="1">B73</strain>
    </source>
</reference>
<protein>
    <submittedName>
        <fullName evidence="1">Uncharacterized protein</fullName>
    </submittedName>
</protein>
<name>C0PNY3_MAIZE</name>
<organism evidence="1">
    <name type="scientific">Zea mays</name>
    <name type="common">Maize</name>
    <dbReference type="NCBI Taxonomy" id="4577"/>
    <lineage>
        <taxon>Eukaryota</taxon>
        <taxon>Viridiplantae</taxon>
        <taxon>Streptophyta</taxon>
        <taxon>Embryophyta</taxon>
        <taxon>Tracheophyta</taxon>
        <taxon>Spermatophyta</taxon>
        <taxon>Magnoliopsida</taxon>
        <taxon>Liliopsida</taxon>
        <taxon>Poales</taxon>
        <taxon>Poaceae</taxon>
        <taxon>PACMAD clade</taxon>
        <taxon>Panicoideae</taxon>
        <taxon>Andropogonodae</taxon>
        <taxon>Andropogoneae</taxon>
        <taxon>Tripsacinae</taxon>
        <taxon>Zea</taxon>
    </lineage>
</organism>
<accession>C0PNY3</accession>
<reference evidence="1" key="1">
    <citation type="journal article" date="2009" name="PLoS Genet.">
        <title>Sequencing, mapping, and analysis of 27,455 maize full-length cDNAs.</title>
        <authorList>
            <person name="Soderlund C."/>
            <person name="Descour A."/>
            <person name="Kudrna D."/>
            <person name="Bomhoff M."/>
            <person name="Boyd L."/>
            <person name="Currie J."/>
            <person name="Angelova A."/>
            <person name="Collura K."/>
            <person name="Wissotski M."/>
            <person name="Ashley E."/>
            <person name="Morrow D."/>
            <person name="Fernandes J."/>
            <person name="Walbot V."/>
            <person name="Yu Y."/>
        </authorList>
    </citation>
    <scope>NUCLEOTIDE SEQUENCE</scope>
    <source>
        <strain evidence="1">B73</strain>
    </source>
</reference>
<sequence length="61" mass="6932">MTHSNETVITKCKAIFLRNDTQQHLNMVCSVLTSLNCWNIDKYKLGLRAPTCPLTEHKLSA</sequence>
<evidence type="ECO:0000313" key="1">
    <source>
        <dbReference type="EMBL" id="ACN36899.1"/>
    </source>
</evidence>
<proteinExistence type="evidence at transcript level"/>